<dbReference type="AlphaFoldDB" id="A0A3M7SJR0"/>
<dbReference type="EMBL" id="REGN01001269">
    <property type="protein sequence ID" value="RNA35945.1"/>
    <property type="molecule type" value="Genomic_DNA"/>
</dbReference>
<dbReference type="Proteomes" id="UP000276133">
    <property type="component" value="Unassembled WGS sequence"/>
</dbReference>
<comment type="caution">
    <text evidence="1">The sequence shown here is derived from an EMBL/GenBank/DDBJ whole genome shotgun (WGS) entry which is preliminary data.</text>
</comment>
<protein>
    <submittedName>
        <fullName evidence="1">Uncharacterized protein</fullName>
    </submittedName>
</protein>
<sequence length="60" mass="7255">MTLLNIYDCPWTIVREGYKTRIFFLLSWSTVHVKKNSDLTFQNFKGFYICNLNSYYFLNS</sequence>
<evidence type="ECO:0000313" key="1">
    <source>
        <dbReference type="EMBL" id="RNA35945.1"/>
    </source>
</evidence>
<evidence type="ECO:0000313" key="2">
    <source>
        <dbReference type="Proteomes" id="UP000276133"/>
    </source>
</evidence>
<keyword evidence="2" id="KW-1185">Reference proteome</keyword>
<reference evidence="1 2" key="1">
    <citation type="journal article" date="2018" name="Sci. Rep.">
        <title>Genomic signatures of local adaptation to the degree of environmental predictability in rotifers.</title>
        <authorList>
            <person name="Franch-Gras L."/>
            <person name="Hahn C."/>
            <person name="Garcia-Roger E.M."/>
            <person name="Carmona M.J."/>
            <person name="Serra M."/>
            <person name="Gomez A."/>
        </authorList>
    </citation>
    <scope>NUCLEOTIDE SEQUENCE [LARGE SCALE GENOMIC DNA]</scope>
    <source>
        <strain evidence="1">HYR1</strain>
    </source>
</reference>
<organism evidence="1 2">
    <name type="scientific">Brachionus plicatilis</name>
    <name type="common">Marine rotifer</name>
    <name type="synonym">Brachionus muelleri</name>
    <dbReference type="NCBI Taxonomy" id="10195"/>
    <lineage>
        <taxon>Eukaryota</taxon>
        <taxon>Metazoa</taxon>
        <taxon>Spiralia</taxon>
        <taxon>Gnathifera</taxon>
        <taxon>Rotifera</taxon>
        <taxon>Eurotatoria</taxon>
        <taxon>Monogononta</taxon>
        <taxon>Pseudotrocha</taxon>
        <taxon>Ploima</taxon>
        <taxon>Brachionidae</taxon>
        <taxon>Brachionus</taxon>
    </lineage>
</organism>
<name>A0A3M7SJR0_BRAPC</name>
<gene>
    <name evidence="1" type="ORF">BpHYR1_018786</name>
</gene>
<accession>A0A3M7SJR0</accession>
<proteinExistence type="predicted"/>